<name>A0A1H7MT17_RUMAL</name>
<proteinExistence type="predicted"/>
<accession>A0A1H7MT17</accession>
<reference evidence="1 2" key="1">
    <citation type="submission" date="2016-10" db="EMBL/GenBank/DDBJ databases">
        <authorList>
            <person name="de Groot N.N."/>
        </authorList>
    </citation>
    <scope>NUCLEOTIDE SEQUENCE [LARGE SCALE GENOMIC DNA]</scope>
    <source>
        <strain evidence="1 2">KH2T6</strain>
    </source>
</reference>
<evidence type="ECO:0000313" key="1">
    <source>
        <dbReference type="EMBL" id="SEL13815.1"/>
    </source>
</evidence>
<dbReference type="EMBL" id="FOAT01000012">
    <property type="protein sequence ID" value="SEL13815.1"/>
    <property type="molecule type" value="Genomic_DNA"/>
</dbReference>
<dbReference type="Proteomes" id="UP000186015">
    <property type="component" value="Unassembled WGS sequence"/>
</dbReference>
<dbReference type="RefSeq" id="WP_074834393.1">
    <property type="nucleotide sequence ID" value="NZ_FOAT01000012.1"/>
</dbReference>
<organism evidence="1 2">
    <name type="scientific">Ruminococcus albus</name>
    <dbReference type="NCBI Taxonomy" id="1264"/>
    <lineage>
        <taxon>Bacteria</taxon>
        <taxon>Bacillati</taxon>
        <taxon>Bacillota</taxon>
        <taxon>Clostridia</taxon>
        <taxon>Eubacteriales</taxon>
        <taxon>Oscillospiraceae</taxon>
        <taxon>Ruminococcus</taxon>
    </lineage>
</organism>
<evidence type="ECO:0000313" key="2">
    <source>
        <dbReference type="Proteomes" id="UP000186015"/>
    </source>
</evidence>
<gene>
    <name evidence="1" type="ORF">SAMN05216469_112114</name>
</gene>
<dbReference type="AlphaFoldDB" id="A0A1H7MT17"/>
<dbReference type="OrthoDB" id="92308at2"/>
<protein>
    <submittedName>
        <fullName evidence="1">Uncharacterized protein</fullName>
    </submittedName>
</protein>
<sequence length="199" mass="23474">MIKLENTEVHGIARAIYSARNAMNSWDKSDSDFVTDTLGENDLRLARNLVKAGSDHSKFMRMINVTVDITAPMYWWKEMDTYKVGTVRNSCSTMHKVHAKEFELDDFSHDHLPENNTVLGYIVSVLNIYRKNYLETQDKAWWWQIIQILPSSYNQRATLQLNYAVLRNIYHSRKNHKLDCWHEFCHWIESLPYSELITA</sequence>